<dbReference type="GO" id="GO:0004601">
    <property type="term" value="F:peroxidase activity"/>
    <property type="evidence" value="ECO:0007669"/>
    <property type="project" value="UniProtKB-KW"/>
</dbReference>
<accession>A0A8H6WJT2</accession>
<feature type="compositionally biased region" description="Polar residues" evidence="1">
    <location>
        <begin position="269"/>
        <end position="282"/>
    </location>
</feature>
<dbReference type="AlphaFoldDB" id="A0A8H6WJT2"/>
<protein>
    <submittedName>
        <fullName evidence="2">Heme peroxidase</fullName>
    </submittedName>
</protein>
<name>A0A8H6WJT2_MYCCL</name>
<dbReference type="EMBL" id="JACAZE010000002">
    <property type="protein sequence ID" value="KAF7321224.1"/>
    <property type="molecule type" value="Genomic_DNA"/>
</dbReference>
<reference evidence="2" key="1">
    <citation type="submission" date="2020-05" db="EMBL/GenBank/DDBJ databases">
        <title>Mycena genomes resolve the evolution of fungal bioluminescence.</title>
        <authorList>
            <person name="Tsai I.J."/>
        </authorList>
    </citation>
    <scope>NUCLEOTIDE SEQUENCE</scope>
    <source>
        <strain evidence="2">110903Hualien_Pintung</strain>
    </source>
</reference>
<proteinExistence type="predicted"/>
<keyword evidence="2" id="KW-0560">Oxidoreductase</keyword>
<dbReference type="Proteomes" id="UP000613580">
    <property type="component" value="Unassembled WGS sequence"/>
</dbReference>
<sequence>MFPVQQTILASTTCEDSEFDADTVPARAFPTAISVAHVTSTSVFLAPACHHRSFLSSSTLSSLLPSGRTTFISKACGNGVDCVRILTRLRQGKTIRVDESGRARCLCFVRAVPPDDASHGWRSASHTTRRACPSTSLVAAPQGRASWQRPQDSESLTLLSRHDRTAGVARLSRPIFRSATTPAVAVSDDDERNAESTFAPSNGRLENGLTWCGRALTRALGRADVELSHPARGYPSRREWTGPGARRRCRRSRSTGTGHASVVGADTQAVESTSPAASTRSVGGTGGRPSRLRRLQHVARQPPRTPSTVHARAISDIRSDRVSVAWVPGDPDKQRLRRDAGFWYLGIGSGTRRQCRLSLWPGLQDICALCIVRMAECGMATAIINLLVSTLVDIGPIPYRKPSDD</sequence>
<evidence type="ECO:0000313" key="2">
    <source>
        <dbReference type="EMBL" id="KAF7321224.1"/>
    </source>
</evidence>
<keyword evidence="2" id="KW-0575">Peroxidase</keyword>
<gene>
    <name evidence="2" type="ORF">HMN09_00211400</name>
</gene>
<evidence type="ECO:0000313" key="3">
    <source>
        <dbReference type="Proteomes" id="UP000613580"/>
    </source>
</evidence>
<comment type="caution">
    <text evidence="2">The sequence shown here is derived from an EMBL/GenBank/DDBJ whole genome shotgun (WGS) entry which is preliminary data.</text>
</comment>
<keyword evidence="3" id="KW-1185">Reference proteome</keyword>
<evidence type="ECO:0000256" key="1">
    <source>
        <dbReference type="SAM" id="MobiDB-lite"/>
    </source>
</evidence>
<organism evidence="2 3">
    <name type="scientific">Mycena chlorophos</name>
    <name type="common">Agaric fungus</name>
    <name type="synonym">Agaricus chlorophos</name>
    <dbReference type="NCBI Taxonomy" id="658473"/>
    <lineage>
        <taxon>Eukaryota</taxon>
        <taxon>Fungi</taxon>
        <taxon>Dikarya</taxon>
        <taxon>Basidiomycota</taxon>
        <taxon>Agaricomycotina</taxon>
        <taxon>Agaricomycetes</taxon>
        <taxon>Agaricomycetidae</taxon>
        <taxon>Agaricales</taxon>
        <taxon>Marasmiineae</taxon>
        <taxon>Mycenaceae</taxon>
        <taxon>Mycena</taxon>
    </lineage>
</organism>
<feature type="region of interest" description="Disordered" evidence="1">
    <location>
        <begin position="235"/>
        <end position="290"/>
    </location>
</feature>